<dbReference type="CTD" id="75576206"/>
<reference evidence="2" key="1">
    <citation type="journal article" date="2012" name="Nat. Genet.">
        <title>Whole-genome sequence of Schistosoma haematobium.</title>
        <authorList>
            <person name="Young N.D."/>
            <person name="Jex A.R."/>
            <person name="Li B."/>
            <person name="Liu S."/>
            <person name="Yang L."/>
            <person name="Xiong Z."/>
            <person name="Li Y."/>
            <person name="Cantacessi C."/>
            <person name="Hall R.S."/>
            <person name="Xu X."/>
            <person name="Chen F."/>
            <person name="Wu X."/>
            <person name="Zerlotini A."/>
            <person name="Oliveira G."/>
            <person name="Hofmann A."/>
            <person name="Zhang G."/>
            <person name="Fang X."/>
            <person name="Kang Y."/>
            <person name="Campbell B.E."/>
            <person name="Loukas A."/>
            <person name="Ranganathan S."/>
            <person name="Rollinson D."/>
            <person name="Rinaldi G."/>
            <person name="Brindley P.J."/>
            <person name="Yang H."/>
            <person name="Wang J."/>
            <person name="Wang J."/>
            <person name="Gasser R.B."/>
        </authorList>
    </citation>
    <scope>NUCLEOTIDE SEQUENCE</scope>
</reference>
<accession>A0A922RZM5</accession>
<reference evidence="2" key="2">
    <citation type="journal article" date="2019" name="Gigascience">
        <title>High-quality Schistosoma haematobium genome achieved by single-molecule and long-range sequencing.</title>
        <authorList>
            <person name="Stroehlein A.J."/>
            <person name="Korhonen P.K."/>
            <person name="Chong T.M."/>
            <person name="Lim Y.L."/>
            <person name="Chan K.G."/>
            <person name="Webster B."/>
            <person name="Rollinson D."/>
            <person name="Brindley P.J."/>
            <person name="Gasser R.B."/>
            <person name="Young N.D."/>
        </authorList>
    </citation>
    <scope>NUCLEOTIDE SEQUENCE</scope>
</reference>
<protein>
    <submittedName>
        <fullName evidence="2">Uncharacterized protein</fullName>
    </submittedName>
</protein>
<dbReference type="EMBL" id="AMPZ03000003">
    <property type="protein sequence ID" value="KAH9587542.1"/>
    <property type="molecule type" value="Genomic_DNA"/>
</dbReference>
<evidence type="ECO:0000256" key="1">
    <source>
        <dbReference type="SAM" id="MobiDB-lite"/>
    </source>
</evidence>
<name>A0A922RZM5_SCHHA</name>
<dbReference type="KEGG" id="shx:MS3_00000079"/>
<evidence type="ECO:0000313" key="2">
    <source>
        <dbReference type="EMBL" id="KAH9587542.1"/>
    </source>
</evidence>
<keyword evidence="3" id="KW-1185">Reference proteome</keyword>
<organism evidence="2 3">
    <name type="scientific">Schistosoma haematobium</name>
    <name type="common">Blood fluke</name>
    <dbReference type="NCBI Taxonomy" id="6185"/>
    <lineage>
        <taxon>Eukaryota</taxon>
        <taxon>Metazoa</taxon>
        <taxon>Spiralia</taxon>
        <taxon>Lophotrochozoa</taxon>
        <taxon>Platyhelminthes</taxon>
        <taxon>Trematoda</taxon>
        <taxon>Digenea</taxon>
        <taxon>Strigeidida</taxon>
        <taxon>Schistosomatoidea</taxon>
        <taxon>Schistosomatidae</taxon>
        <taxon>Schistosoma</taxon>
    </lineage>
</organism>
<gene>
    <name evidence="2" type="ORF">MS3_00000079</name>
</gene>
<dbReference type="Proteomes" id="UP000471633">
    <property type="component" value="Unassembled WGS sequence"/>
</dbReference>
<reference evidence="2" key="3">
    <citation type="submission" date="2021-06" db="EMBL/GenBank/DDBJ databases">
        <title>Chromosome-level genome assembly for S. haematobium.</title>
        <authorList>
            <person name="Stroehlein A.J."/>
        </authorList>
    </citation>
    <scope>NUCLEOTIDE SEQUENCE</scope>
</reference>
<evidence type="ECO:0000313" key="3">
    <source>
        <dbReference type="Proteomes" id="UP000471633"/>
    </source>
</evidence>
<reference evidence="2" key="4">
    <citation type="journal article" date="2022" name="PLoS Pathog.">
        <title>Chromosome-level genome of Schistosoma haematobium underpins genome-wide explorations of molecular variation.</title>
        <authorList>
            <person name="Stroehlein A.J."/>
            <person name="Korhonen P.K."/>
            <person name="Lee V.V."/>
            <person name="Ralph S.A."/>
            <person name="Mentink-Kane M."/>
            <person name="You H."/>
            <person name="McManus D.P."/>
            <person name="Tchuente L.T."/>
            <person name="Stothard J.R."/>
            <person name="Kaur P."/>
            <person name="Dudchenko O."/>
            <person name="Aiden E.L."/>
            <person name="Yang B."/>
            <person name="Yang H."/>
            <person name="Emery A.M."/>
            <person name="Webster B.L."/>
            <person name="Brindley P.J."/>
            <person name="Rollinson D."/>
            <person name="Chang B.C.H."/>
            <person name="Gasser R.B."/>
            <person name="Young N.D."/>
        </authorList>
    </citation>
    <scope>NUCLEOTIDE SEQUENCE</scope>
</reference>
<comment type="caution">
    <text evidence="2">The sequence shown here is derived from an EMBL/GenBank/DDBJ whole genome shotgun (WGS) entry which is preliminary data.</text>
</comment>
<proteinExistence type="predicted"/>
<dbReference type="AlphaFoldDB" id="A0A922RZM5"/>
<dbReference type="GeneID" id="75576206"/>
<feature type="region of interest" description="Disordered" evidence="1">
    <location>
        <begin position="51"/>
        <end position="75"/>
    </location>
</feature>
<sequence>MVHVVSEKLLQFSYSVVTYNFQPDSDSRTFRYSRISTKDERLYKYKRVNNVENNNNNNNNNDNNSNNNNVISNDNNCNDNNLNQLIVFRSEKSNFHRHKEFVICVWAVILPGCPNRSRWLS</sequence>
<dbReference type="RefSeq" id="XP_051069234.1">
    <property type="nucleotide sequence ID" value="XM_051207992.1"/>
</dbReference>